<evidence type="ECO:0000256" key="3">
    <source>
        <dbReference type="ARBA" id="ARBA00022553"/>
    </source>
</evidence>
<name>A0ABR9KYK9_9PSEU</name>
<evidence type="ECO:0000256" key="5">
    <source>
        <dbReference type="ARBA" id="ARBA00022741"/>
    </source>
</evidence>
<feature type="domain" description="Signal transduction histidine kinase subgroup 3 dimerisation and phosphoacceptor" evidence="10">
    <location>
        <begin position="167"/>
        <end position="230"/>
    </location>
</feature>
<keyword evidence="5" id="KW-0547">Nucleotide-binding</keyword>
<reference evidence="11 12" key="1">
    <citation type="submission" date="2020-10" db="EMBL/GenBank/DDBJ databases">
        <title>Sequencing the genomes of 1000 actinobacteria strains.</title>
        <authorList>
            <person name="Klenk H.-P."/>
        </authorList>
    </citation>
    <scope>NUCLEOTIDE SEQUENCE [LARGE SCALE GENOMIC DNA]</scope>
    <source>
        <strain evidence="11 12">DSM 46661</strain>
    </source>
</reference>
<evidence type="ECO:0000256" key="6">
    <source>
        <dbReference type="ARBA" id="ARBA00022777"/>
    </source>
</evidence>
<dbReference type="Proteomes" id="UP000656548">
    <property type="component" value="Unassembled WGS sequence"/>
</dbReference>
<organism evidence="11 12">
    <name type="scientific">Amycolatopsis roodepoortensis</name>
    <dbReference type="NCBI Taxonomy" id="700274"/>
    <lineage>
        <taxon>Bacteria</taxon>
        <taxon>Bacillati</taxon>
        <taxon>Actinomycetota</taxon>
        <taxon>Actinomycetes</taxon>
        <taxon>Pseudonocardiales</taxon>
        <taxon>Pseudonocardiaceae</taxon>
        <taxon>Amycolatopsis</taxon>
    </lineage>
</organism>
<evidence type="ECO:0000259" key="10">
    <source>
        <dbReference type="Pfam" id="PF07730"/>
    </source>
</evidence>
<comment type="caution">
    <text evidence="11">The sequence shown here is derived from an EMBL/GenBank/DDBJ whole genome shotgun (WGS) entry which is preliminary data.</text>
</comment>
<evidence type="ECO:0000256" key="1">
    <source>
        <dbReference type="ARBA" id="ARBA00000085"/>
    </source>
</evidence>
<keyword evidence="12" id="KW-1185">Reference proteome</keyword>
<dbReference type="GO" id="GO:0016301">
    <property type="term" value="F:kinase activity"/>
    <property type="evidence" value="ECO:0007669"/>
    <property type="project" value="UniProtKB-KW"/>
</dbReference>
<dbReference type="InterPro" id="IPR011712">
    <property type="entry name" value="Sig_transdc_His_kin_sub3_dim/P"/>
</dbReference>
<keyword evidence="8" id="KW-0902">Two-component regulatory system</keyword>
<evidence type="ECO:0000256" key="2">
    <source>
        <dbReference type="ARBA" id="ARBA00012438"/>
    </source>
</evidence>
<dbReference type="EMBL" id="JADBEJ010000001">
    <property type="protein sequence ID" value="MBE1573459.1"/>
    <property type="molecule type" value="Genomic_DNA"/>
</dbReference>
<keyword evidence="9" id="KW-0812">Transmembrane</keyword>
<dbReference type="SUPFAM" id="SSF55874">
    <property type="entry name" value="ATPase domain of HSP90 chaperone/DNA topoisomerase II/histidine kinase"/>
    <property type="match status" value="1"/>
</dbReference>
<keyword evidence="9" id="KW-1133">Transmembrane helix</keyword>
<evidence type="ECO:0000256" key="8">
    <source>
        <dbReference type="ARBA" id="ARBA00023012"/>
    </source>
</evidence>
<comment type="catalytic activity">
    <reaction evidence="1">
        <text>ATP + protein L-histidine = ADP + protein N-phospho-L-histidine.</text>
        <dbReference type="EC" id="2.7.13.3"/>
    </reaction>
</comment>
<dbReference type="Pfam" id="PF07730">
    <property type="entry name" value="HisKA_3"/>
    <property type="match status" value="1"/>
</dbReference>
<dbReference type="PANTHER" id="PTHR24421:SF10">
    <property type="entry name" value="NITRATE_NITRITE SENSOR PROTEIN NARQ"/>
    <property type="match status" value="1"/>
</dbReference>
<feature type="transmembrane region" description="Helical" evidence="9">
    <location>
        <begin position="129"/>
        <end position="148"/>
    </location>
</feature>
<evidence type="ECO:0000256" key="7">
    <source>
        <dbReference type="ARBA" id="ARBA00022840"/>
    </source>
</evidence>
<dbReference type="Gene3D" id="1.20.5.1930">
    <property type="match status" value="1"/>
</dbReference>
<evidence type="ECO:0000256" key="4">
    <source>
        <dbReference type="ARBA" id="ARBA00022679"/>
    </source>
</evidence>
<dbReference type="EC" id="2.7.13.3" evidence="2"/>
<feature type="transmembrane region" description="Helical" evidence="9">
    <location>
        <begin position="100"/>
        <end position="117"/>
    </location>
</feature>
<dbReference type="InterPro" id="IPR036890">
    <property type="entry name" value="HATPase_C_sf"/>
</dbReference>
<keyword evidence="3" id="KW-0597">Phosphoprotein</keyword>
<dbReference type="InterPro" id="IPR050482">
    <property type="entry name" value="Sensor_HK_TwoCompSys"/>
</dbReference>
<dbReference type="PANTHER" id="PTHR24421">
    <property type="entry name" value="NITRATE/NITRITE SENSOR PROTEIN NARX-RELATED"/>
    <property type="match status" value="1"/>
</dbReference>
<keyword evidence="9" id="KW-0472">Membrane</keyword>
<dbReference type="Gene3D" id="3.30.565.10">
    <property type="entry name" value="Histidine kinase-like ATPase, C-terminal domain"/>
    <property type="match status" value="1"/>
</dbReference>
<keyword evidence="7" id="KW-0067">ATP-binding</keyword>
<accession>A0ABR9KYK9</accession>
<proteinExistence type="predicted"/>
<keyword evidence="6 11" id="KW-0418">Kinase</keyword>
<protein>
    <recommendedName>
        <fullName evidence="2">histidine kinase</fullName>
        <ecNumber evidence="2">2.7.13.3</ecNumber>
    </recommendedName>
</protein>
<dbReference type="CDD" id="cd16917">
    <property type="entry name" value="HATPase_UhpB-NarQ-NarX-like"/>
    <property type="match status" value="1"/>
</dbReference>
<keyword evidence="4" id="KW-0808">Transferase</keyword>
<sequence length="370" mass="39212">MAAVVTVLAFTPTVAHIGPEIGDLPQRDTGGIDAVIDAALTLAMCLPLAVRSRLPAVCLSVIGTAFAIGQVLSHPDTFGKVGILLALYAAGAHLARFRRGLAATLTAGYAVLTVVLHDLGSPQRFPDFLAFYLVLVVIWLAGTGMRRWRAEETERRRLAAEVAAATERARIARDLHDVVTHHVTAMVVQADAAQFLLDSAPDRTGTGLRAISDTGRRALTELRTLLGILEATGEPGTADRTPALGKVADLVEQARLSGQPVEWTERGDRLPRSVDVELATYRVVQEALTNALKHATGNPTQVLVRHGEDHVEVEVITLGPPAGDTATPSGGRGLTGLRERVRMLGGDLVSGALPDDAGFRVWAMIPGSPT</sequence>
<evidence type="ECO:0000313" key="12">
    <source>
        <dbReference type="Proteomes" id="UP000656548"/>
    </source>
</evidence>
<evidence type="ECO:0000313" key="11">
    <source>
        <dbReference type="EMBL" id="MBE1573459.1"/>
    </source>
</evidence>
<gene>
    <name evidence="11" type="ORF">H4W30_000488</name>
</gene>
<evidence type="ECO:0000256" key="9">
    <source>
        <dbReference type="SAM" id="Phobius"/>
    </source>
</evidence>